<dbReference type="KEGG" id="mya:MORIYA_0573"/>
<evidence type="ECO:0000313" key="1">
    <source>
        <dbReference type="EMBL" id="SQD77051.1"/>
    </source>
</evidence>
<reference evidence="2" key="1">
    <citation type="submission" date="2018-05" db="EMBL/GenBank/DDBJ databases">
        <authorList>
            <person name="Cea G.-C."/>
            <person name="William W."/>
        </authorList>
    </citation>
    <scope>NUCLEOTIDE SEQUENCE [LARGE SCALE GENOMIC DNA]</scope>
    <source>
        <strain evidence="2">DB21MT 5</strain>
    </source>
</reference>
<proteinExistence type="predicted"/>
<protein>
    <submittedName>
        <fullName evidence="1">Uncharacterized protein</fullName>
    </submittedName>
</protein>
<keyword evidence="2" id="KW-1185">Reference proteome</keyword>
<organism evidence="1 2">
    <name type="scientific">Moritella yayanosii</name>
    <dbReference type="NCBI Taxonomy" id="69539"/>
    <lineage>
        <taxon>Bacteria</taxon>
        <taxon>Pseudomonadati</taxon>
        <taxon>Pseudomonadota</taxon>
        <taxon>Gammaproteobacteria</taxon>
        <taxon>Alteromonadales</taxon>
        <taxon>Moritellaceae</taxon>
        <taxon>Moritella</taxon>
    </lineage>
</organism>
<name>A0A330LM49_9GAMM</name>
<sequence>MLSNTRFIEFNTIFIPLKVHLTPCHYLQIINNTVTYTHIDIDIDIDIDKNKA</sequence>
<evidence type="ECO:0000313" key="2">
    <source>
        <dbReference type="Proteomes" id="UP000250163"/>
    </source>
</evidence>
<dbReference type="Proteomes" id="UP000250163">
    <property type="component" value="Chromosome MORIYA"/>
</dbReference>
<dbReference type="EMBL" id="LS483250">
    <property type="protein sequence ID" value="SQD77051.1"/>
    <property type="molecule type" value="Genomic_DNA"/>
</dbReference>
<dbReference type="AlphaFoldDB" id="A0A330LM49"/>
<gene>
    <name evidence="1" type="ORF">MORIYA_0573</name>
</gene>
<accession>A0A330LM49</accession>